<dbReference type="EMBL" id="RJKX01000013">
    <property type="protein sequence ID" value="ROQ00240.1"/>
    <property type="molecule type" value="Genomic_DNA"/>
</dbReference>
<keyword evidence="5" id="KW-1185">Reference proteome</keyword>
<evidence type="ECO:0000259" key="3">
    <source>
        <dbReference type="Pfam" id="PF07364"/>
    </source>
</evidence>
<comment type="cofactor">
    <cofactor evidence="1">
        <name>Zn(2+)</name>
        <dbReference type="ChEBI" id="CHEBI:29105"/>
    </cofactor>
    <text evidence="1">Binds 1 zinc ion per subunit.</text>
</comment>
<dbReference type="Pfam" id="PF07171">
    <property type="entry name" value="MlrC_C"/>
    <property type="match status" value="1"/>
</dbReference>
<dbReference type="InterPro" id="IPR015995">
    <property type="entry name" value="MlrC_N"/>
</dbReference>
<evidence type="ECO:0000256" key="1">
    <source>
        <dbReference type="PIRNR" id="PIRNR012702"/>
    </source>
</evidence>
<name>A0A3N1MBV6_9PROT</name>
<comment type="caution">
    <text evidence="4">The sequence shown here is derived from an EMBL/GenBank/DDBJ whole genome shotgun (WGS) entry which is preliminary data.</text>
</comment>
<reference evidence="4 5" key="1">
    <citation type="submission" date="2018-11" db="EMBL/GenBank/DDBJ databases">
        <title>Genomic Encyclopedia of Type Strains, Phase IV (KMG-IV): sequencing the most valuable type-strain genomes for metagenomic binning, comparative biology and taxonomic classification.</title>
        <authorList>
            <person name="Goeker M."/>
        </authorList>
    </citation>
    <scope>NUCLEOTIDE SEQUENCE [LARGE SCALE GENOMIC DNA]</scope>
    <source>
        <strain evidence="4 5">DSM 5900</strain>
    </source>
</reference>
<comment type="function">
    <text evidence="1">Involved in peptidolytic degradation of cyclic heptapeptide hepatotoxin microcystin (MC).</text>
</comment>
<sequence>MRCFTASLGTETNTFSPMLTSKQDFLDEFYAPAGQHPDRPTLFAGPLWAARKRIATKGWTVIEGTCAFAQPAGITTRAAYEDLRDEILGQLKAALPVDMVLMGLHGAMVADGYDDCEGDLLARIRDIVGPKVAIGAELDPHCHLTKQRLAATDVIICFKEFPHIDFVERGEELADVIEAVAAGRVKPVASVFDCRMINLYPTTRQPMRGLVDRIKAMEGKDGILTISIAHGFPYADVPEIGTRVVVYTDDGKPFGDALAEKIGRELWDLRDEAYPPVLSIDDALDRAVARNQGLVVITDPSDNAGGGAPGDSTFVLRRMLERRIEGGAFGPIWDPVAVRMCFNAGEGTRFQLRFGGKMGLGSGDPIDAMVTVTKLVRDATQTFGDALAPLGDAAAIEVEGIAVVLTTNRQQAFGTDLFTNLGIDLARRRVCAVKSTNHFYASYSRMAEEVLYTGAPGSLTLDFASIPYTRIQRPIWPLDQNPWNQDRPS</sequence>
<dbReference type="GO" id="GO:0006508">
    <property type="term" value="P:proteolysis"/>
    <property type="evidence" value="ECO:0007669"/>
    <property type="project" value="UniProtKB-KW"/>
</dbReference>
<keyword evidence="1" id="KW-0378">Hydrolase</keyword>
<evidence type="ECO:0000313" key="4">
    <source>
        <dbReference type="EMBL" id="ROQ00240.1"/>
    </source>
</evidence>
<dbReference type="GO" id="GO:0046872">
    <property type="term" value="F:metal ion binding"/>
    <property type="evidence" value="ECO:0007669"/>
    <property type="project" value="UniProtKB-KW"/>
</dbReference>
<gene>
    <name evidence="4" type="ORF">EDC65_2036</name>
</gene>
<dbReference type="Proteomes" id="UP000278222">
    <property type="component" value="Unassembled WGS sequence"/>
</dbReference>
<accession>A0A3N1MBV6</accession>
<dbReference type="InterPro" id="IPR009197">
    <property type="entry name" value="MlrC"/>
</dbReference>
<dbReference type="RefSeq" id="WP_123689538.1">
    <property type="nucleotide sequence ID" value="NZ_AP019700.1"/>
</dbReference>
<dbReference type="GO" id="GO:0008237">
    <property type="term" value="F:metallopeptidase activity"/>
    <property type="evidence" value="ECO:0007669"/>
    <property type="project" value="UniProtKB-KW"/>
</dbReference>
<dbReference type="OrthoDB" id="9782658at2"/>
<dbReference type="PIRSF" id="PIRSF012702">
    <property type="entry name" value="UCP012702"/>
    <property type="match status" value="1"/>
</dbReference>
<keyword evidence="1" id="KW-0645">Protease</keyword>
<proteinExistence type="inferred from homology"/>
<dbReference type="Pfam" id="PF07364">
    <property type="entry name" value="DUF1485"/>
    <property type="match status" value="1"/>
</dbReference>
<keyword evidence="1" id="KW-0479">Metal-binding</keyword>
<feature type="domain" description="Microcystin LR degradation protein MlrC N-terminal" evidence="3">
    <location>
        <begin position="2"/>
        <end position="287"/>
    </location>
</feature>
<feature type="domain" description="Microcystin LR degradation protein MlrC C-terminal" evidence="2">
    <location>
        <begin position="297"/>
        <end position="470"/>
    </location>
</feature>
<dbReference type="AlphaFoldDB" id="A0A3N1MBV6"/>
<keyword evidence="1" id="KW-0482">Metalloprotease</keyword>
<dbReference type="InterPro" id="IPR010799">
    <property type="entry name" value="MlrC_C"/>
</dbReference>
<comment type="similarity">
    <text evidence="1">Belongs to the peptidase M81 family.</text>
</comment>
<evidence type="ECO:0000313" key="5">
    <source>
        <dbReference type="Proteomes" id="UP000278222"/>
    </source>
</evidence>
<organism evidence="4 5">
    <name type="scientific">Stella humosa</name>
    <dbReference type="NCBI Taxonomy" id="94"/>
    <lineage>
        <taxon>Bacteria</taxon>
        <taxon>Pseudomonadati</taxon>
        <taxon>Pseudomonadota</taxon>
        <taxon>Alphaproteobacteria</taxon>
        <taxon>Rhodospirillales</taxon>
        <taxon>Stellaceae</taxon>
        <taxon>Stella</taxon>
    </lineage>
</organism>
<evidence type="ECO:0000259" key="2">
    <source>
        <dbReference type="Pfam" id="PF07171"/>
    </source>
</evidence>
<protein>
    <recommendedName>
        <fullName evidence="1">Microcystinase C</fullName>
        <shortName evidence="1">MlrC</shortName>
    </recommendedName>
</protein>